<organism evidence="1 2">
    <name type="scientific">Novosphingobium aquae</name>
    <dbReference type="NCBI Taxonomy" id="3133435"/>
    <lineage>
        <taxon>Bacteria</taxon>
        <taxon>Pseudomonadati</taxon>
        <taxon>Pseudomonadota</taxon>
        <taxon>Alphaproteobacteria</taxon>
        <taxon>Sphingomonadales</taxon>
        <taxon>Sphingomonadaceae</taxon>
        <taxon>Novosphingobium</taxon>
    </lineage>
</organism>
<proteinExistence type="predicted"/>
<name>A0ABU8S9D8_9SPHN</name>
<evidence type="ECO:0000313" key="2">
    <source>
        <dbReference type="Proteomes" id="UP001379235"/>
    </source>
</evidence>
<dbReference type="Proteomes" id="UP001379235">
    <property type="component" value="Unassembled WGS sequence"/>
</dbReference>
<accession>A0ABU8S9D8</accession>
<dbReference type="EMBL" id="JBBHJY010000005">
    <property type="protein sequence ID" value="MEJ6010465.1"/>
    <property type="molecule type" value="Genomic_DNA"/>
</dbReference>
<reference evidence="1 2" key="1">
    <citation type="submission" date="2024-03" db="EMBL/GenBank/DDBJ databases">
        <authorList>
            <person name="Jo J.-H."/>
        </authorList>
    </citation>
    <scope>NUCLEOTIDE SEQUENCE [LARGE SCALE GENOMIC DNA]</scope>
    <source>
        <strain evidence="1 2">AS3R-12</strain>
    </source>
</reference>
<sequence length="1089" mass="118733">MDNSAPVALPHWHIPLTSVELYIRRRLTAADASPFIVHVSLTEADEAKVRNGLRAFAKGRASNIAQALTRFPAAGAWLLASDLARQYRSGSGDGIVTSQIYPHIAAAFATGPIDQAERQELVIAFRRAARRFGLVLPPRKTNFLADSYVCQAGAARSQLPALVRAFLKAEASFGSPPDEDTQRLNMWEVRSTQAFALGLSRLQNIMVWDESAFHAGCFARARRGDVTWPLAKGMATAIADIEAKGGIGGRSTEVRARIALVDSIPAIVAPDGASINVQVGTRTRSVAAGRSWELPAPWPARVYASIANGDDEPGTDLTFLPTLESIAVFDADSGVLLGCLSSDGASLSVDAREVALASRSEISAGGETSLQVSNQAHILFASLGERLNVAAGGNSYHLTPPSRPNLAFDAVRIASGPGGGLFTHPKLVHIRFPGGMPEKAALCIDHPALAQPISLDLEEDNAPIDLGALLPRSGPIGQLSLAITLGQGGRALVRSSQWVWPGLAGLDGFAFDGPIPPNLVADQSENIAVGDQRVGLDASTPWRNARIAVSEGNRIIVFALSRPGRSVSIVDEYGRERPHPMGARITVLRKSTDRLVIRTDDPAAKLIIRGRAEESSFGSSGVRRLDLAALAHSGSDNRILYLPNGDARRAETLAELGLSTEPENFTVEHSARDRCLRIRAQFDVPIDAVRLTLEGLDGEDTCQWVAPLGRRPADGNHSPKFWGSVEYGGRSATGSDLTLVIDDQLADCCRVGELSVRIEGEERYRELRNMRGDAFLFLTDGHPSIPSTSAYLAANDLLARCVAPETWDLVKPIVPAWREAGMALVERGRTEELLRGWGRPLPAGQASTWVPLRHPVEIAPELLSLDAVHFHAFGVEGDGTEELEQLHRLASIERVREASEVLLVDPLFFLGFANWQEAERKSARLRDFSFSRLIGTRKLMAQPKASPSLWRPSEGRLSDWHHEWCVDRFIDRFQLAVPDDTSNHERMLRLNRMVTAMSRDHKDEAVPISELLGDRCQLVHGVAPFLSAAAKAWRFNTFAAFLRDLSQRTSSAREMLLEDIGLLLRLAPELTAFYLLLWELVRMTERQDT</sequence>
<evidence type="ECO:0008006" key="3">
    <source>
        <dbReference type="Google" id="ProtNLM"/>
    </source>
</evidence>
<evidence type="ECO:0000313" key="1">
    <source>
        <dbReference type="EMBL" id="MEJ6010465.1"/>
    </source>
</evidence>
<keyword evidence="2" id="KW-1185">Reference proteome</keyword>
<protein>
    <recommendedName>
        <fullName evidence="3">Glycoside hydrolase family 57 N-terminal domain-containing protein</fullName>
    </recommendedName>
</protein>
<gene>
    <name evidence="1" type="ORF">WG900_11100</name>
</gene>
<dbReference type="RefSeq" id="WP_339967133.1">
    <property type="nucleotide sequence ID" value="NZ_JBBHJY010000005.1"/>
</dbReference>
<comment type="caution">
    <text evidence="1">The sequence shown here is derived from an EMBL/GenBank/DDBJ whole genome shotgun (WGS) entry which is preliminary data.</text>
</comment>